<evidence type="ECO:0000256" key="1">
    <source>
        <dbReference type="ARBA" id="ARBA00000563"/>
    </source>
</evidence>
<dbReference type="Gene3D" id="3.30.1520.20">
    <property type="entry name" value="Exonuclease ExoI, domain 2"/>
    <property type="match status" value="1"/>
</dbReference>
<dbReference type="Pfam" id="PF00929">
    <property type="entry name" value="RNase_T"/>
    <property type="match status" value="1"/>
</dbReference>
<dbReference type="AlphaFoldDB" id="A0AAU8M1N8"/>
<dbReference type="InterPro" id="IPR038649">
    <property type="entry name" value="EXOI_SH3_sf"/>
</dbReference>
<dbReference type="CDD" id="cd06138">
    <property type="entry name" value="ExoI_N"/>
    <property type="match status" value="1"/>
</dbReference>
<feature type="binding site" evidence="14">
    <location>
        <position position="160"/>
    </location>
    <ligand>
        <name>substrate</name>
    </ligand>
</feature>
<keyword evidence="10" id="KW-0238">DNA-binding</keyword>
<proteinExistence type="predicted"/>
<sequence length="472" mass="54611">MADITLLWHDYETWGVNPRRDRPAQFAAIRTNTVLEEVGEPIMLYCRPSDDFLPHPEAAMLTGISPQEAAAKGINEANFFQRIHSAFSAPGTCGVGYNTLRFDDEVTRFGFYRNFIDPYAREWQNGNSRWDIIDLMRLAYALRPEDIHWPRKEDGSVSFKLEELTATNGIEHDGAHDALADVRATIALARLIKTLKPRLYAYYFNLRSKHEAAKLLDLREYGVVLHVSGMYPVDQGCIAPVVPLLQHPRNKNEIIVYDLRRDPQFLLGMSVDEMEENLYTRAADLPESVERIALKGVHLNKSPALAPTNTLSPEMAAQWQIDWQVVEEHRQMLLADSSLISRLEELYLRTADIGIQDVDHALYAGFIPNTDRRRCETLLRKSPEQLAEWVPDFEDSRLSALYFRYRARNWPETLNEKEKDQWRQFCEARLLAGEFGNELTLHGYQHILEEMLQQGIPEKRQELFRLLVEWVQ</sequence>
<name>A0AAU8M1N8_9BACT</name>
<evidence type="ECO:0000256" key="12">
    <source>
        <dbReference type="ARBA" id="ARBA00031220"/>
    </source>
</evidence>
<evidence type="ECO:0000259" key="17">
    <source>
        <dbReference type="PROSITE" id="PS51785"/>
    </source>
</evidence>
<dbReference type="PIRSF" id="PIRSF000977">
    <property type="entry name" value="Exodeoxyribonuclease_I"/>
    <property type="match status" value="1"/>
</dbReference>
<dbReference type="PROSITE" id="PS51784">
    <property type="entry name" value="EXOI_SH3"/>
    <property type="match status" value="1"/>
</dbReference>
<evidence type="ECO:0000313" key="18">
    <source>
        <dbReference type="EMBL" id="XCN75125.1"/>
    </source>
</evidence>
<evidence type="ECO:0000256" key="7">
    <source>
        <dbReference type="ARBA" id="ARBA00022801"/>
    </source>
</evidence>
<keyword evidence="7 18" id="KW-0378">Hydrolase</keyword>
<keyword evidence="8" id="KW-0269">Exonuclease</keyword>
<evidence type="ECO:0000256" key="6">
    <source>
        <dbReference type="ARBA" id="ARBA00022763"/>
    </source>
</evidence>
<feature type="binding site" evidence="14">
    <location>
        <position position="12"/>
    </location>
    <ligand>
        <name>substrate</name>
    </ligand>
</feature>
<dbReference type="GO" id="GO:0003677">
    <property type="term" value="F:DNA binding"/>
    <property type="evidence" value="ECO:0007669"/>
    <property type="project" value="UniProtKB-KW"/>
</dbReference>
<comment type="cofactor">
    <cofactor evidence="15">
        <name>Mg(2+)</name>
        <dbReference type="ChEBI" id="CHEBI:18420"/>
    </cofactor>
    <text evidence="15">Binds 2 Mg(2+) ions per monomer.</text>
</comment>
<evidence type="ECO:0000256" key="11">
    <source>
        <dbReference type="ARBA" id="ARBA00023204"/>
    </source>
</evidence>
<comment type="subunit">
    <text evidence="13">Monomer. Interacts with ssb (via C-terminus); this interaction stimulates the exonuclease activity by recruiting the enzyme to its substrate.</text>
</comment>
<evidence type="ECO:0000256" key="13">
    <source>
        <dbReference type="ARBA" id="ARBA00046792"/>
    </source>
</evidence>
<dbReference type="GO" id="GO:0008310">
    <property type="term" value="F:single-stranded DNA 3'-5' DNA exonuclease activity"/>
    <property type="evidence" value="ECO:0007669"/>
    <property type="project" value="UniProtKB-EC"/>
</dbReference>
<accession>A0AAU8M1N8</accession>
<dbReference type="InterPro" id="IPR034747">
    <property type="entry name" value="EXOI_SH3"/>
</dbReference>
<keyword evidence="5 15" id="KW-0479">Metal-binding</keyword>
<dbReference type="GO" id="GO:0000175">
    <property type="term" value="F:3'-5'-RNA exonuclease activity"/>
    <property type="evidence" value="ECO:0007669"/>
    <property type="project" value="InterPro"/>
</dbReference>
<keyword evidence="11" id="KW-0234">DNA repair</keyword>
<feature type="binding site" evidence="15">
    <location>
        <position position="181"/>
    </location>
    <ligand>
        <name>Mg(2+)</name>
        <dbReference type="ChEBI" id="CHEBI:18420"/>
        <label>2</label>
    </ligand>
</feature>
<dbReference type="EC" id="3.1.11.1" evidence="2"/>
<feature type="domain" description="ExoI C-terminal" evidence="17">
    <location>
        <begin position="354"/>
        <end position="472"/>
    </location>
</feature>
<dbReference type="GO" id="GO:0046872">
    <property type="term" value="F:metal ion binding"/>
    <property type="evidence" value="ECO:0007669"/>
    <property type="project" value="UniProtKB-KW"/>
</dbReference>
<evidence type="ECO:0000256" key="5">
    <source>
        <dbReference type="ARBA" id="ARBA00022723"/>
    </source>
</evidence>
<evidence type="ECO:0000256" key="14">
    <source>
        <dbReference type="PIRSR" id="PIRSR000977-1"/>
    </source>
</evidence>
<dbReference type="InterPro" id="IPR013620">
    <property type="entry name" value="Exonuc_1_SH3"/>
</dbReference>
<keyword evidence="4" id="KW-0540">Nuclease</keyword>
<comment type="catalytic activity">
    <reaction evidence="1">
        <text>Exonucleolytic cleavage in the 3'- to 5'-direction to yield nucleoside 5'-phosphates.</text>
        <dbReference type="EC" id="3.1.11.1"/>
    </reaction>
</comment>
<organism evidence="18">
    <name type="scientific">Candidatus Electrothrix aestuarii</name>
    <dbReference type="NCBI Taxonomy" id="3062594"/>
    <lineage>
        <taxon>Bacteria</taxon>
        <taxon>Pseudomonadati</taxon>
        <taxon>Thermodesulfobacteriota</taxon>
        <taxon>Desulfobulbia</taxon>
        <taxon>Desulfobulbales</taxon>
        <taxon>Desulfobulbaceae</taxon>
        <taxon>Candidatus Electrothrix</taxon>
    </lineage>
</organism>
<evidence type="ECO:0000256" key="3">
    <source>
        <dbReference type="ARBA" id="ARBA00019900"/>
    </source>
</evidence>
<feature type="domain" description="ExoI SH3-like" evidence="16">
    <location>
        <begin position="197"/>
        <end position="351"/>
    </location>
</feature>
<feature type="binding site" evidence="15">
    <location>
        <position position="10"/>
    </location>
    <ligand>
        <name>Mg(2+)</name>
        <dbReference type="ChEBI" id="CHEBI:18420"/>
        <label>1</label>
    </ligand>
</feature>
<dbReference type="Gene3D" id="3.30.420.10">
    <property type="entry name" value="Ribonuclease H-like superfamily/Ribonuclease H"/>
    <property type="match status" value="1"/>
</dbReference>
<keyword evidence="6" id="KW-0227">DNA damage</keyword>
<dbReference type="KEGG" id="eaj:Q3M24_10445"/>
<dbReference type="InterPro" id="IPR012337">
    <property type="entry name" value="RNaseH-like_sf"/>
</dbReference>
<dbReference type="InterPro" id="IPR022894">
    <property type="entry name" value="Oligoribonuclease"/>
</dbReference>
<dbReference type="PANTHER" id="PTHR11046">
    <property type="entry name" value="OLIGORIBONUCLEASE, MITOCHONDRIAL"/>
    <property type="match status" value="1"/>
</dbReference>
<dbReference type="Gene3D" id="1.10.287.1240">
    <property type="match status" value="1"/>
</dbReference>
<keyword evidence="9 15" id="KW-0460">Magnesium</keyword>
<dbReference type="GO" id="GO:0006281">
    <property type="term" value="P:DNA repair"/>
    <property type="evidence" value="ECO:0007669"/>
    <property type="project" value="UniProtKB-KW"/>
</dbReference>
<evidence type="ECO:0000259" key="16">
    <source>
        <dbReference type="PROSITE" id="PS51784"/>
    </source>
</evidence>
<evidence type="ECO:0000256" key="9">
    <source>
        <dbReference type="ARBA" id="ARBA00022842"/>
    </source>
</evidence>
<dbReference type="InterPro" id="IPR013520">
    <property type="entry name" value="Ribonucl_H"/>
</dbReference>
<dbReference type="PROSITE" id="PS51785">
    <property type="entry name" value="EXOI_C"/>
    <property type="match status" value="1"/>
</dbReference>
<dbReference type="Pfam" id="PF08411">
    <property type="entry name" value="ExoI_SH3"/>
    <property type="match status" value="1"/>
</dbReference>
<evidence type="ECO:0000256" key="15">
    <source>
        <dbReference type="PIRSR" id="PIRSR000977-2"/>
    </source>
</evidence>
<reference evidence="18" key="2">
    <citation type="submission" date="2024-06" db="EMBL/GenBank/DDBJ databases">
        <authorList>
            <person name="Plum-Jensen L.E."/>
            <person name="Schramm A."/>
            <person name="Marshall I.P.G."/>
        </authorList>
    </citation>
    <scope>NUCLEOTIDE SEQUENCE</scope>
    <source>
        <strain evidence="18">Rat1</strain>
    </source>
</reference>
<feature type="binding site" evidence="15">
    <location>
        <position position="12"/>
    </location>
    <ligand>
        <name>Mg(2+)</name>
        <dbReference type="ChEBI" id="CHEBI:18420"/>
        <label>2</label>
    </ligand>
</feature>
<gene>
    <name evidence="18" type="primary">sbcB</name>
    <name evidence="18" type="ORF">Q3M24_10445</name>
</gene>
<dbReference type="SMART" id="SM00479">
    <property type="entry name" value="EXOIII"/>
    <property type="match status" value="1"/>
</dbReference>
<dbReference type="Pfam" id="PF26016">
    <property type="entry name" value="ExoI_C"/>
    <property type="match status" value="1"/>
</dbReference>
<dbReference type="FunFam" id="3.30.420.10:FF:000033">
    <property type="entry name" value="Exodeoxyribonuclease I"/>
    <property type="match status" value="1"/>
</dbReference>
<evidence type="ECO:0000256" key="8">
    <source>
        <dbReference type="ARBA" id="ARBA00022839"/>
    </source>
</evidence>
<evidence type="ECO:0000256" key="10">
    <source>
        <dbReference type="ARBA" id="ARBA00023125"/>
    </source>
</evidence>
<reference evidence="18" key="1">
    <citation type="journal article" date="2024" name="Syst. Appl. Microbiol.">
        <title>First single-strain enrichments of Electrothrix cable bacteria, description of E. aestuarii sp. nov. and E. rattekaaiensis sp. nov., and proposal of a cable bacteria taxonomy following the rules of the SeqCode.</title>
        <authorList>
            <person name="Plum-Jensen L.E."/>
            <person name="Schramm A."/>
            <person name="Marshall I.P.G."/>
        </authorList>
    </citation>
    <scope>NUCLEOTIDE SEQUENCE</scope>
    <source>
        <strain evidence="18">Rat1</strain>
    </source>
</reference>
<dbReference type="NCBIfam" id="NF008746">
    <property type="entry name" value="PRK11779.1"/>
    <property type="match status" value="1"/>
</dbReference>
<dbReference type="PANTHER" id="PTHR11046:SF11">
    <property type="entry name" value="EXODEOXYRIBONUCLEASE I"/>
    <property type="match status" value="1"/>
</dbReference>
<dbReference type="Gene3D" id="1.20.1280.70">
    <property type="entry name" value="Exonuclease ExoI, domain 3"/>
    <property type="match status" value="1"/>
</dbReference>
<dbReference type="InterPro" id="IPR036397">
    <property type="entry name" value="RNaseH_sf"/>
</dbReference>
<dbReference type="InterPro" id="IPR058561">
    <property type="entry name" value="Exonuc_1_C"/>
</dbReference>
<dbReference type="SUPFAM" id="SSF53098">
    <property type="entry name" value="Ribonuclease H-like"/>
    <property type="match status" value="1"/>
</dbReference>
<protein>
    <recommendedName>
        <fullName evidence="3">Exodeoxyribonuclease I</fullName>
        <ecNumber evidence="2">3.1.11.1</ecNumber>
    </recommendedName>
    <alternativeName>
        <fullName evidence="12">DNA deoxyribophosphodiesterase</fullName>
    </alternativeName>
</protein>
<dbReference type="EMBL" id="CP159373">
    <property type="protein sequence ID" value="XCN75125.1"/>
    <property type="molecule type" value="Genomic_DNA"/>
</dbReference>
<evidence type="ECO:0000256" key="4">
    <source>
        <dbReference type="ARBA" id="ARBA00022722"/>
    </source>
</evidence>
<dbReference type="InterPro" id="IPR023607">
    <property type="entry name" value="Exodeoxyribonuclease_I"/>
</dbReference>
<evidence type="ECO:0000256" key="2">
    <source>
        <dbReference type="ARBA" id="ARBA00012108"/>
    </source>
</evidence>